<accession>A0A9J7MWM5</accession>
<evidence type="ECO:0000313" key="2">
    <source>
        <dbReference type="Proteomes" id="UP000001554"/>
    </source>
</evidence>
<feature type="region of interest" description="Disordered" evidence="1">
    <location>
        <begin position="36"/>
        <end position="65"/>
    </location>
</feature>
<protein>
    <submittedName>
        <fullName evidence="3 4">Uncharacterized protein LOC118421214</fullName>
    </submittedName>
</protein>
<evidence type="ECO:0000313" key="4">
    <source>
        <dbReference type="RefSeq" id="XP_035684271.1"/>
    </source>
</evidence>
<reference evidence="3 4" key="2">
    <citation type="submission" date="2025-04" db="UniProtKB">
        <authorList>
            <consortium name="RefSeq"/>
        </authorList>
    </citation>
    <scope>IDENTIFICATION</scope>
    <source>
        <strain evidence="3 4">S238N-H82</strain>
        <tissue evidence="3 4">Testes</tissue>
    </source>
</reference>
<name>A0A9J7MWM5_BRAFL</name>
<gene>
    <name evidence="3 4 5" type="primary">LOC118421214</name>
</gene>
<proteinExistence type="predicted"/>
<dbReference type="RefSeq" id="XP_035684272.1">
    <property type="nucleotide sequence ID" value="XM_035828379.1"/>
</dbReference>
<organism evidence="2 5">
    <name type="scientific">Branchiostoma floridae</name>
    <name type="common">Florida lancelet</name>
    <name type="synonym">Amphioxus</name>
    <dbReference type="NCBI Taxonomy" id="7739"/>
    <lineage>
        <taxon>Eukaryota</taxon>
        <taxon>Metazoa</taxon>
        <taxon>Chordata</taxon>
        <taxon>Cephalochordata</taxon>
        <taxon>Leptocardii</taxon>
        <taxon>Amphioxiformes</taxon>
        <taxon>Branchiostomatidae</taxon>
        <taxon>Branchiostoma</taxon>
    </lineage>
</organism>
<dbReference type="RefSeq" id="XP_035684270.1">
    <property type="nucleotide sequence ID" value="XM_035828377.1"/>
</dbReference>
<dbReference type="AlphaFoldDB" id="A0A9J7MWM5"/>
<evidence type="ECO:0000256" key="1">
    <source>
        <dbReference type="SAM" id="MobiDB-lite"/>
    </source>
</evidence>
<dbReference type="GeneID" id="118421214"/>
<dbReference type="OMA" id="EMMHEAN"/>
<reference evidence="2" key="1">
    <citation type="journal article" date="2020" name="Nat. Ecol. Evol.">
        <title>Deeply conserved synteny resolves early events in vertebrate evolution.</title>
        <authorList>
            <person name="Simakov O."/>
            <person name="Marletaz F."/>
            <person name="Yue J.X."/>
            <person name="O'Connell B."/>
            <person name="Jenkins J."/>
            <person name="Brandt A."/>
            <person name="Calef R."/>
            <person name="Tung C.H."/>
            <person name="Huang T.K."/>
            <person name="Schmutz J."/>
            <person name="Satoh N."/>
            <person name="Yu J.K."/>
            <person name="Putnam N.H."/>
            <person name="Green R.E."/>
            <person name="Rokhsar D.S."/>
        </authorList>
    </citation>
    <scope>NUCLEOTIDE SEQUENCE [LARGE SCALE GENOMIC DNA]</scope>
    <source>
        <strain evidence="2">S238N-H82</strain>
    </source>
</reference>
<dbReference type="Proteomes" id="UP000001554">
    <property type="component" value="Chromosome 8"/>
</dbReference>
<sequence length="224" mass="25029">MIVAGSTYWEGNHNDMEKLAMVSPDKELKEAGMAEEKGDQGLETGVCTTSISPPPPEPPAFSDDTCTASGLDLQGLEDDDMQDEEQLKMVAGLAAFQLESKIFSLVLPKSLIHPYISPRTIKDMENIINKFSSPESSDKLEGAAEKWEDLKVELDFTRSHDQVIQTLKSDYLHVHNPLKVMAKVHQRCSETEVRHALKARLPDRLRQTGEDILVMMGKLDLIPR</sequence>
<dbReference type="RefSeq" id="XP_035684271.1">
    <property type="nucleotide sequence ID" value="XM_035828378.1"/>
</dbReference>
<dbReference type="KEGG" id="bfo:118421214"/>
<dbReference type="OrthoDB" id="10041854at2759"/>
<evidence type="ECO:0000313" key="3">
    <source>
        <dbReference type="RefSeq" id="XP_035684270.1"/>
    </source>
</evidence>
<keyword evidence="2" id="KW-1185">Reference proteome</keyword>
<evidence type="ECO:0000313" key="5">
    <source>
        <dbReference type="RefSeq" id="XP_035684272.1"/>
    </source>
</evidence>